<dbReference type="Gramene" id="TraesMACUn03G04511270.1">
    <property type="protein sequence ID" value="TraesMACUn03G04511270.1.CDS1"/>
    <property type="gene ID" value="TraesMACUn03G04511270"/>
</dbReference>
<feature type="domain" description="Ubiquitin-like" evidence="2">
    <location>
        <begin position="229"/>
        <end position="300"/>
    </location>
</feature>
<dbReference type="PaxDb" id="4565-Traes_4DL_B930DA077.1"/>
<dbReference type="InterPro" id="IPR000626">
    <property type="entry name" value="Ubiquitin-like_dom"/>
</dbReference>
<dbReference type="GO" id="GO:0031625">
    <property type="term" value="F:ubiquitin protein ligase binding"/>
    <property type="evidence" value="ECO:0000318"/>
    <property type="project" value="GO_Central"/>
</dbReference>
<name>A0A3B6UB79_WHEAT</name>
<dbReference type="Gramene" id="TraesCLE_scaffold_053050_01G000300.1">
    <property type="protein sequence ID" value="TraesCLE_scaffold_053050_01G000300.1"/>
    <property type="gene ID" value="TraesCLE_scaffold_053050_01G000300"/>
</dbReference>
<dbReference type="Gramene" id="TraesLDM6B03G03624370.1">
    <property type="protein sequence ID" value="TraesLDM6B03G03624370.1.CDS1"/>
    <property type="gene ID" value="TraesLDM6B03G03624370"/>
</dbReference>
<sequence length="312" mass="35470">MQIFVKTFTGRTVTLNVESSDTIGNVKAKIHHKEDFQPYQQCLIFSGKRLEDGRTLADYGIQKGVTLHSEPRFPGHIKISVRSLNGKMMTSQVHPSDTIGAMKAMFLFEHHLIFNGKQLEETRTFADYDIQDGSTLDDFRLHAGMKININVLDNPLYVESSDTIDSVKAKINDEYGIPLAQQRLEFHRIRRTSGFHPYSILQGIRTLADYNIQNGATLDLIVCHRPRPMQIFVKNLGGKTLTFNVQSSDTIRSVKEKIQQVDGIDPASQRLIFSGWQLEDSFTLAEYNIQHESTFHLCLRLYSCAKCPGTHH</sequence>
<dbReference type="Gramene" id="TraesJULUn03G04549430.1">
    <property type="protein sequence ID" value="TraesJULUn03G04549430.1.CDS1"/>
    <property type="gene ID" value="TraesJULUn03G04549430"/>
</dbReference>
<dbReference type="Gramene" id="TraesSTAUn03G04532750.1">
    <property type="protein sequence ID" value="TraesSTAUn03G04532750.1.CDS1"/>
    <property type="gene ID" value="TraesSTAUn03G04532750"/>
</dbReference>
<dbReference type="Gramene" id="TraesCSU02G125900.1">
    <property type="protein sequence ID" value="TraesCSU02G125900.1.cds1"/>
    <property type="gene ID" value="TraesCSU02G125900"/>
</dbReference>
<dbReference type="Gramene" id="TraesKAR4D01G0374710.1">
    <property type="protein sequence ID" value="cds.TraesKAR4D01G0374710.1"/>
    <property type="gene ID" value="TraesKAR4D01G0374710"/>
</dbReference>
<reference evidence="3" key="2">
    <citation type="submission" date="2018-10" db="UniProtKB">
        <authorList>
            <consortium name="EnsemblPlants"/>
        </authorList>
    </citation>
    <scope>IDENTIFICATION</scope>
</reference>
<dbReference type="GO" id="GO:0005737">
    <property type="term" value="C:cytoplasm"/>
    <property type="evidence" value="ECO:0000318"/>
    <property type="project" value="GO_Central"/>
</dbReference>
<feature type="domain" description="Ubiquitin-like" evidence="2">
    <location>
        <begin position="1"/>
        <end position="68"/>
    </location>
</feature>
<dbReference type="Gramene" id="TraesARIUn03G04594430.1">
    <property type="protein sequence ID" value="TraesARIUn03G04594430.1.CDS1"/>
    <property type="gene ID" value="TraesARIUn03G04594430"/>
</dbReference>
<dbReference type="PRINTS" id="PR00348">
    <property type="entry name" value="UBIQUITIN"/>
</dbReference>
<dbReference type="SUPFAM" id="SSF54236">
    <property type="entry name" value="Ubiquitin-like"/>
    <property type="match status" value="4"/>
</dbReference>
<dbReference type="PROSITE" id="PS50053">
    <property type="entry name" value="UBIQUITIN_2"/>
    <property type="match status" value="4"/>
</dbReference>
<dbReference type="InterPro" id="IPR019956">
    <property type="entry name" value="Ubiquitin_dom"/>
</dbReference>
<dbReference type="GO" id="GO:0031386">
    <property type="term" value="F:protein tag activity"/>
    <property type="evidence" value="ECO:0000318"/>
    <property type="project" value="GO_Central"/>
</dbReference>
<dbReference type="OrthoDB" id="428577at2759"/>
<keyword evidence="4" id="KW-1185">Reference proteome</keyword>
<dbReference type="FunFam" id="3.10.20.90:FF:000160">
    <property type="entry name" value="Polyubiquitin-C"/>
    <property type="match status" value="2"/>
</dbReference>
<dbReference type="Gramene" id="TraesJAG1D03G00574880.1">
    <property type="protein sequence ID" value="TraesJAG1D03G00574880.1.CDS1"/>
    <property type="gene ID" value="TraesJAG1D03G00574880"/>
</dbReference>
<dbReference type="GO" id="GO:0003729">
    <property type="term" value="F:mRNA binding"/>
    <property type="evidence" value="ECO:0007669"/>
    <property type="project" value="UniProtKB-ARBA"/>
</dbReference>
<dbReference type="InterPro" id="IPR050158">
    <property type="entry name" value="Ubiquitin_ubiquitin-like"/>
</dbReference>
<dbReference type="EnsemblPlants" id="TraesCSU02G125900.1">
    <property type="protein sequence ID" value="TraesCSU02G125900.1.cds1"/>
    <property type="gene ID" value="TraesCSU02G125900"/>
</dbReference>
<dbReference type="InterPro" id="IPR029071">
    <property type="entry name" value="Ubiquitin-like_domsf"/>
</dbReference>
<dbReference type="Gramene" id="TraesCAD_scaffold_158775_01G000100.1">
    <property type="protein sequence ID" value="TraesCAD_scaffold_158775_01G000100.1"/>
    <property type="gene ID" value="TraesCAD_scaffold_158775_01G000100"/>
</dbReference>
<dbReference type="Gene3D" id="3.10.20.90">
    <property type="entry name" value="Phosphatidylinositol 3-kinase Catalytic Subunit, Chain A, domain 1"/>
    <property type="match status" value="4"/>
</dbReference>
<dbReference type="Gramene" id="TraesNORUn03G04558660.1">
    <property type="protein sequence ID" value="TraesNORUn03G04558660.1.CDS1"/>
    <property type="gene ID" value="TraesNORUn03G04558660"/>
</dbReference>
<dbReference type="SMR" id="A0A3B6UB79"/>
<evidence type="ECO:0000256" key="1">
    <source>
        <dbReference type="ARBA" id="ARBA00022499"/>
    </source>
</evidence>
<dbReference type="STRING" id="4565.A0A3B6UB79"/>
<gene>
    <name evidence="3" type="primary">LOC123108566</name>
</gene>
<evidence type="ECO:0000313" key="4">
    <source>
        <dbReference type="Proteomes" id="UP000019116"/>
    </source>
</evidence>
<feature type="domain" description="Ubiquitin-like" evidence="2">
    <location>
        <begin position="77"/>
        <end position="136"/>
    </location>
</feature>
<proteinExistence type="predicted"/>
<feature type="domain" description="Ubiquitin-like" evidence="2">
    <location>
        <begin position="145"/>
        <end position="222"/>
    </location>
</feature>
<dbReference type="PANTHER" id="PTHR10666">
    <property type="entry name" value="UBIQUITIN"/>
    <property type="match status" value="1"/>
</dbReference>
<dbReference type="Pfam" id="PF00240">
    <property type="entry name" value="ubiquitin"/>
    <property type="match status" value="4"/>
</dbReference>
<dbReference type="Proteomes" id="UP000019116">
    <property type="component" value="Chromosome Un"/>
</dbReference>
<organism evidence="3">
    <name type="scientific">Triticum aestivum</name>
    <name type="common">Wheat</name>
    <dbReference type="NCBI Taxonomy" id="4565"/>
    <lineage>
        <taxon>Eukaryota</taxon>
        <taxon>Viridiplantae</taxon>
        <taxon>Streptophyta</taxon>
        <taxon>Embryophyta</taxon>
        <taxon>Tracheophyta</taxon>
        <taxon>Spermatophyta</taxon>
        <taxon>Magnoliopsida</taxon>
        <taxon>Liliopsida</taxon>
        <taxon>Poales</taxon>
        <taxon>Poaceae</taxon>
        <taxon>BOP clade</taxon>
        <taxon>Pooideae</taxon>
        <taxon>Triticodae</taxon>
        <taxon>Triticeae</taxon>
        <taxon>Triticinae</taxon>
        <taxon>Triticum</taxon>
    </lineage>
</organism>
<reference evidence="3" key="1">
    <citation type="submission" date="2018-08" db="EMBL/GenBank/DDBJ databases">
        <authorList>
            <person name="Rossello M."/>
        </authorList>
    </citation>
    <scope>NUCLEOTIDE SEQUENCE [LARGE SCALE GENOMIC DNA]</scope>
    <source>
        <strain evidence="3">cv. Chinese Spring</strain>
    </source>
</reference>
<keyword evidence="1" id="KW-1017">Isopeptide bond</keyword>
<accession>A0A3B6UB79</accession>
<evidence type="ECO:0000259" key="2">
    <source>
        <dbReference type="PROSITE" id="PS50053"/>
    </source>
</evidence>
<evidence type="ECO:0000313" key="3">
    <source>
        <dbReference type="EnsemblPlants" id="TraesCSU02G125900.1.cds1"/>
    </source>
</evidence>
<dbReference type="Gramene" id="TraesROB_scaffold_138409_01G000100.1">
    <property type="protein sequence ID" value="TraesROB_scaffold_138409_01G000100.1"/>
    <property type="gene ID" value="TraesROB_scaffold_138409_01G000100"/>
</dbReference>
<dbReference type="GO" id="GO:0016567">
    <property type="term" value="P:protein ubiquitination"/>
    <property type="evidence" value="ECO:0000318"/>
    <property type="project" value="GO_Central"/>
</dbReference>
<dbReference type="GO" id="GO:0019941">
    <property type="term" value="P:modification-dependent protein catabolic process"/>
    <property type="evidence" value="ECO:0000318"/>
    <property type="project" value="GO_Central"/>
</dbReference>
<dbReference type="Gramene" id="TraesWEE_scaffold_054334_01G000100.1">
    <property type="protein sequence ID" value="TraesWEE_scaffold_054334_01G000100.1"/>
    <property type="gene ID" value="TraesWEE_scaffold_054334_01G000100"/>
</dbReference>
<protein>
    <recommendedName>
        <fullName evidence="2">Ubiquitin-like domain-containing protein</fullName>
    </recommendedName>
</protein>
<dbReference type="SMART" id="SM00213">
    <property type="entry name" value="UBQ"/>
    <property type="match status" value="4"/>
</dbReference>
<dbReference type="GO" id="GO:0005634">
    <property type="term" value="C:nucleus"/>
    <property type="evidence" value="ECO:0000318"/>
    <property type="project" value="GO_Central"/>
</dbReference>
<dbReference type="Gramene" id="TraesLACUn03G04460310.1">
    <property type="protein sequence ID" value="TraesLACUn03G04460310.1.CDS1"/>
    <property type="gene ID" value="TraesLACUn03G04460310"/>
</dbReference>
<dbReference type="AlphaFoldDB" id="A0A3B6UB79"/>